<keyword evidence="13" id="KW-1185">Reference proteome</keyword>
<evidence type="ECO:0000256" key="9">
    <source>
        <dbReference type="SAM" id="Phobius"/>
    </source>
</evidence>
<evidence type="ECO:0000256" key="1">
    <source>
        <dbReference type="ARBA" id="ARBA00004141"/>
    </source>
</evidence>
<proteinExistence type="predicted"/>
<evidence type="ECO:0000256" key="6">
    <source>
        <dbReference type="ARBA" id="ARBA00023136"/>
    </source>
</evidence>
<keyword evidence="6 8" id="KW-0472">Membrane</keyword>
<keyword evidence="4 8" id="KW-1133">Transmembrane helix</keyword>
<feature type="transmembrane region" description="Helical" evidence="9">
    <location>
        <begin position="57"/>
        <end position="77"/>
    </location>
</feature>
<comment type="subcellular location">
    <subcellularLocation>
        <location evidence="1">Membrane</location>
        <topology evidence="1">Multi-pass membrane protein</topology>
    </subcellularLocation>
</comment>
<feature type="transmembrane region" description="Helical" evidence="9">
    <location>
        <begin position="89"/>
        <end position="107"/>
    </location>
</feature>
<feature type="domain" description="CBS" evidence="10">
    <location>
        <begin position="257"/>
        <end position="315"/>
    </location>
</feature>
<dbReference type="Gene3D" id="3.10.580.10">
    <property type="entry name" value="CBS-domain"/>
    <property type="match status" value="1"/>
</dbReference>
<dbReference type="Pfam" id="PF01595">
    <property type="entry name" value="CNNM"/>
    <property type="match status" value="1"/>
</dbReference>
<reference evidence="12 13" key="1">
    <citation type="journal article" date="2015" name="Int. J. Syst. Evol. Microbiol.">
        <title>Halomonas salicampi sp. nov., a halotolerant and alkalitolerant bacterium isolated from a saltern soil.</title>
        <authorList>
            <person name="Lee J.C."/>
            <person name="Kim Y.S."/>
            <person name="Yun B.S."/>
            <person name="Whang K.S."/>
        </authorList>
    </citation>
    <scope>NUCLEOTIDE SEQUENCE [LARGE SCALE GENOMIC DNA]</scope>
    <source>
        <strain evidence="12 13">BH103</strain>
    </source>
</reference>
<evidence type="ECO:0000259" key="11">
    <source>
        <dbReference type="PROSITE" id="PS51846"/>
    </source>
</evidence>
<gene>
    <name evidence="12" type="ORF">HZS81_12825</name>
</gene>
<feature type="domain" description="CNNM transmembrane" evidence="11">
    <location>
        <begin position="1"/>
        <end position="178"/>
    </location>
</feature>
<keyword evidence="5 7" id="KW-0129">CBS domain</keyword>
<dbReference type="AlphaFoldDB" id="A0A7Z0LMG2"/>
<evidence type="ECO:0000256" key="2">
    <source>
        <dbReference type="ARBA" id="ARBA00022692"/>
    </source>
</evidence>
<dbReference type="PANTHER" id="PTHR22777:SF4">
    <property type="entry name" value="UPF0053 PROTEIN SLL1254"/>
    <property type="match status" value="1"/>
</dbReference>
<dbReference type="Proteomes" id="UP000586119">
    <property type="component" value="Unassembled WGS sequence"/>
</dbReference>
<evidence type="ECO:0000256" key="4">
    <source>
        <dbReference type="ARBA" id="ARBA00022989"/>
    </source>
</evidence>
<dbReference type="SUPFAM" id="SSF54631">
    <property type="entry name" value="CBS-domain pair"/>
    <property type="match status" value="1"/>
</dbReference>
<evidence type="ECO:0000256" key="8">
    <source>
        <dbReference type="PROSITE-ProRule" id="PRU01193"/>
    </source>
</evidence>
<name>A0A7Z0LMG2_9GAMM</name>
<dbReference type="EMBL" id="JACCDF010000011">
    <property type="protein sequence ID" value="NYS61636.1"/>
    <property type="molecule type" value="Genomic_DNA"/>
</dbReference>
<evidence type="ECO:0000259" key="10">
    <source>
        <dbReference type="PROSITE" id="PS51371"/>
    </source>
</evidence>
<dbReference type="InterPro" id="IPR044751">
    <property type="entry name" value="Ion_transp-like_CBS"/>
</dbReference>
<dbReference type="InterPro" id="IPR000644">
    <property type="entry name" value="CBS_dom"/>
</dbReference>
<evidence type="ECO:0000256" key="7">
    <source>
        <dbReference type="PROSITE-ProRule" id="PRU00703"/>
    </source>
</evidence>
<comment type="caution">
    <text evidence="12">The sequence shown here is derived from an EMBL/GenBank/DDBJ whole genome shotgun (WGS) entry which is preliminary data.</text>
</comment>
<protein>
    <submittedName>
        <fullName evidence="12">DUF21 domain-containing protein</fullName>
    </submittedName>
</protein>
<sequence length="352" mass="39209">MFLLILTAVLSIGISFLCSILEAALLSITPSYIATLKDDNPKLHGALRDLKANIDRPLAAILTLNTIAHTVGATAVGAQAAVVFGESSIGIVSAVMTMLILVLSEIIPKTIGATYWRGVSVILPRTLKVMIVSLLPFIWLSEQITRRLGKSEHDVDLRDEIKVLARIGLEESVLDADESRTIINMLNLHDISVSKAMTPRTVTETVLPYMTVAEFDEQYGRAPFTRFPVMDNGEQAFGYVHKADMYHVDGQKTMKEMMHPIGSVDVSHNVEQIFTAMLKDRLHMRVIYDEHGTFVGLITLEDIIETILGQDIVDETDSVDNLRNYAKQRWLKRIKHRQDAQQETSSGVNPRS</sequence>
<accession>A0A7Z0LMG2</accession>
<dbReference type="RefSeq" id="WP_179930961.1">
    <property type="nucleotide sequence ID" value="NZ_JACCDF010000011.1"/>
</dbReference>
<evidence type="ECO:0000256" key="3">
    <source>
        <dbReference type="ARBA" id="ARBA00022737"/>
    </source>
</evidence>
<evidence type="ECO:0000313" key="12">
    <source>
        <dbReference type="EMBL" id="NYS61636.1"/>
    </source>
</evidence>
<dbReference type="InterPro" id="IPR046342">
    <property type="entry name" value="CBS_dom_sf"/>
</dbReference>
<dbReference type="Pfam" id="PF00571">
    <property type="entry name" value="CBS"/>
    <property type="match status" value="1"/>
</dbReference>
<dbReference type="GO" id="GO:0005886">
    <property type="term" value="C:plasma membrane"/>
    <property type="evidence" value="ECO:0007669"/>
    <property type="project" value="TreeGrafter"/>
</dbReference>
<dbReference type="InterPro" id="IPR002550">
    <property type="entry name" value="CNNM"/>
</dbReference>
<evidence type="ECO:0000256" key="5">
    <source>
        <dbReference type="ARBA" id="ARBA00023122"/>
    </source>
</evidence>
<keyword evidence="3" id="KW-0677">Repeat</keyword>
<organism evidence="12 13">
    <name type="scientific">Vreelandella salicampi</name>
    <dbReference type="NCBI Taxonomy" id="1449798"/>
    <lineage>
        <taxon>Bacteria</taxon>
        <taxon>Pseudomonadati</taxon>
        <taxon>Pseudomonadota</taxon>
        <taxon>Gammaproteobacteria</taxon>
        <taxon>Oceanospirillales</taxon>
        <taxon>Halomonadaceae</taxon>
        <taxon>Vreelandella</taxon>
    </lineage>
</organism>
<evidence type="ECO:0000313" key="13">
    <source>
        <dbReference type="Proteomes" id="UP000586119"/>
    </source>
</evidence>
<keyword evidence="2 8" id="KW-0812">Transmembrane</keyword>
<dbReference type="PROSITE" id="PS51846">
    <property type="entry name" value="CNNM"/>
    <property type="match status" value="1"/>
</dbReference>
<feature type="transmembrane region" description="Helical" evidence="9">
    <location>
        <begin position="119"/>
        <end position="140"/>
    </location>
</feature>
<dbReference type="PANTHER" id="PTHR22777">
    <property type="entry name" value="HEMOLYSIN-RELATED"/>
    <property type="match status" value="1"/>
</dbReference>
<dbReference type="CDD" id="cd04590">
    <property type="entry name" value="CBS_pair_CorC_HlyC_assoc"/>
    <property type="match status" value="1"/>
</dbReference>
<dbReference type="PROSITE" id="PS51371">
    <property type="entry name" value="CBS"/>
    <property type="match status" value="1"/>
</dbReference>